<dbReference type="PANTHER" id="PTHR24369">
    <property type="entry name" value="ANTIGEN BSP, PUTATIVE-RELATED"/>
    <property type="match status" value="1"/>
</dbReference>
<dbReference type="AlphaFoldDB" id="A0ABD1EHG7"/>
<dbReference type="PANTHER" id="PTHR24369:SF210">
    <property type="entry name" value="CHAOPTIN-RELATED"/>
    <property type="match status" value="1"/>
</dbReference>
<dbReference type="SUPFAM" id="SSF52058">
    <property type="entry name" value="L domain-like"/>
    <property type="match status" value="1"/>
</dbReference>
<comment type="caution">
    <text evidence="6">The sequence shown here is derived from an EMBL/GenBank/DDBJ whole genome shotgun (WGS) entry which is preliminary data.</text>
</comment>
<dbReference type="Gene3D" id="3.80.10.10">
    <property type="entry name" value="Ribonuclease Inhibitor"/>
    <property type="match status" value="3"/>
</dbReference>
<accession>A0ABD1EHG7</accession>
<protein>
    <submittedName>
        <fullName evidence="6">Uncharacterized protein</fullName>
    </submittedName>
</protein>
<evidence type="ECO:0000313" key="7">
    <source>
        <dbReference type="Proteomes" id="UP001566132"/>
    </source>
</evidence>
<proteinExistence type="predicted"/>
<dbReference type="InterPro" id="IPR001611">
    <property type="entry name" value="Leu-rich_rpt"/>
</dbReference>
<dbReference type="InterPro" id="IPR003591">
    <property type="entry name" value="Leu-rich_rpt_typical-subtyp"/>
</dbReference>
<feature type="transmembrane region" description="Helical" evidence="4">
    <location>
        <begin position="417"/>
        <end position="439"/>
    </location>
</feature>
<dbReference type="PROSITE" id="PS51450">
    <property type="entry name" value="LRR"/>
    <property type="match status" value="2"/>
</dbReference>
<feature type="signal peptide" evidence="5">
    <location>
        <begin position="1"/>
        <end position="20"/>
    </location>
</feature>
<dbReference type="InterPro" id="IPR032675">
    <property type="entry name" value="LRR_dom_sf"/>
</dbReference>
<keyword evidence="2 5" id="KW-0732">Signal</keyword>
<organism evidence="6 7">
    <name type="scientific">Hypothenemus hampei</name>
    <name type="common">Coffee berry borer</name>
    <dbReference type="NCBI Taxonomy" id="57062"/>
    <lineage>
        <taxon>Eukaryota</taxon>
        <taxon>Metazoa</taxon>
        <taxon>Ecdysozoa</taxon>
        <taxon>Arthropoda</taxon>
        <taxon>Hexapoda</taxon>
        <taxon>Insecta</taxon>
        <taxon>Pterygota</taxon>
        <taxon>Neoptera</taxon>
        <taxon>Endopterygota</taxon>
        <taxon>Coleoptera</taxon>
        <taxon>Polyphaga</taxon>
        <taxon>Cucujiformia</taxon>
        <taxon>Curculionidae</taxon>
        <taxon>Scolytinae</taxon>
        <taxon>Hypothenemus</taxon>
    </lineage>
</organism>
<keyword evidence="3" id="KW-0677">Repeat</keyword>
<dbReference type="Pfam" id="PF13855">
    <property type="entry name" value="LRR_8"/>
    <property type="match status" value="3"/>
</dbReference>
<evidence type="ECO:0000256" key="3">
    <source>
        <dbReference type="ARBA" id="ARBA00022737"/>
    </source>
</evidence>
<feature type="chain" id="PRO_5044798073" evidence="5">
    <location>
        <begin position="21"/>
        <end position="469"/>
    </location>
</feature>
<keyword evidence="4" id="KW-0472">Membrane</keyword>
<evidence type="ECO:0000256" key="2">
    <source>
        <dbReference type="ARBA" id="ARBA00022729"/>
    </source>
</evidence>
<dbReference type="EMBL" id="JBDJPC010000007">
    <property type="protein sequence ID" value="KAL1494145.1"/>
    <property type="molecule type" value="Genomic_DNA"/>
</dbReference>
<name>A0ABD1EHG7_HYPHA</name>
<dbReference type="InterPro" id="IPR050541">
    <property type="entry name" value="LRR_TM_domain-containing"/>
</dbReference>
<gene>
    <name evidence="6" type="ORF">ABEB36_009790</name>
</gene>
<keyword evidence="4" id="KW-1133">Transmembrane helix</keyword>
<keyword evidence="7" id="KW-1185">Reference proteome</keyword>
<dbReference type="SMART" id="SM00369">
    <property type="entry name" value="LRR_TYP"/>
    <property type="match status" value="7"/>
</dbReference>
<evidence type="ECO:0000256" key="5">
    <source>
        <dbReference type="SAM" id="SignalP"/>
    </source>
</evidence>
<evidence type="ECO:0000256" key="4">
    <source>
        <dbReference type="SAM" id="Phobius"/>
    </source>
</evidence>
<reference evidence="6 7" key="1">
    <citation type="submission" date="2024-05" db="EMBL/GenBank/DDBJ databases">
        <title>Genetic variation in Jamaican populations of the coffee berry borer (Hypothenemus hampei).</title>
        <authorList>
            <person name="Errbii M."/>
            <person name="Myrie A."/>
        </authorList>
    </citation>
    <scope>NUCLEOTIDE SEQUENCE [LARGE SCALE GENOMIC DNA]</scope>
    <source>
        <strain evidence="6">JA-Hopewell-2020-01-JO</strain>
        <tissue evidence="6">Whole body</tissue>
    </source>
</reference>
<dbReference type="Proteomes" id="UP001566132">
    <property type="component" value="Unassembled WGS sequence"/>
</dbReference>
<evidence type="ECO:0000256" key="1">
    <source>
        <dbReference type="ARBA" id="ARBA00022614"/>
    </source>
</evidence>
<keyword evidence="4" id="KW-0812">Transmembrane</keyword>
<keyword evidence="1" id="KW-0433">Leucine-rich repeat</keyword>
<sequence length="469" mass="53656">MECPLLVLNLVLVIITLTNGEETFANSSNLCQRCQCPPGSDFLLDCERQNFHHMIGNWPDHNQPLIATFSFNNITNLETLPSSDLAQKIVLSYCGIKTMDTGVFKGVKNLKFLDLSYNLLTTENIGPDTFKGPYNNTVYEPLALEDLIFSYNQIHSLPHNIFEHLPLLKQLNLEGNRLKVLDPPTQLALSGLRNLEVLNLANNELTELVGSAIESLQMLRILNLSKNKLDFVPSTLVLLSASLEVLNLDSNLIFEINDNSFLGVKGIQTLSLKNLPRLQYVNANAFSPLKNLSILHLSNNPNLTSIDQEAFGENQTLLELYLNNNSLEDLHYNLTKWSALRFFTLNDNELYCDCDLYEISRDLRLEIKRSRDGPYCINPTNDTSIMIYDLTEEACEFERKIYRLSHVFNSHFEVMKLIFAVSLTVVILMGFVTVTIVFLRYRRRRMNQNYPFISQVLYNPLRNSSHIYI</sequence>
<evidence type="ECO:0000313" key="6">
    <source>
        <dbReference type="EMBL" id="KAL1494145.1"/>
    </source>
</evidence>